<sequence>MKKTNVLSLILLGTVILLASFFSIKDPTLYVDETVHYKVIENFCNLNFTIHPNLTNIPAYHAILGGICYLGSFILPLNSIHFTRITSLFLSLLGLIFFYLLAKKIQHKTPLFTVLQLFLLPIAFPFYFLVYTDIPAIAPIALALLLTLNYKYAWAGILVTLSIAFRQNNFVWLGWLALTIFFDGMLFKSNLKYLFQYMLQYLSKVSTFILGAVAFVGFVKWNGGISLAKAEEWAHPSFSFHLGNVYLMLVLFTLAFLPIVIATIPKIKRIWNHKLILSLFLLTCGLITYTFLFQFNNTHPYNQHEFAVHNKILVLMTQSFASRLVSLIPMLLALLTIFSTKFRRPLYYLMYPFALLFVLPSWLIEPRYYIIPFYFYLLFKEESSNLTKLSLIIWELIGSSLLLYGTLNKLLLP</sequence>
<dbReference type="Pfam" id="PF04922">
    <property type="entry name" value="DIE2_ALG10"/>
    <property type="match status" value="1"/>
</dbReference>
<evidence type="ECO:0000256" key="9">
    <source>
        <dbReference type="SAM" id="Phobius"/>
    </source>
</evidence>
<dbReference type="PANTHER" id="PTHR12989">
    <property type="entry name" value="ALPHA-1,2-GLUCOSYLTRANSFERASE ALG10"/>
    <property type="match status" value="1"/>
</dbReference>
<evidence type="ECO:0000313" key="10">
    <source>
        <dbReference type="EMBL" id="OGD74307.1"/>
    </source>
</evidence>
<evidence type="ECO:0000256" key="3">
    <source>
        <dbReference type="ARBA" id="ARBA00022676"/>
    </source>
</evidence>
<keyword evidence="8 9" id="KW-0472">Membrane</keyword>
<dbReference type="PANTHER" id="PTHR12989:SF10">
    <property type="entry name" value="DOL-P-GLC:GLC(2)MAN(9)GLCNAC(2)-PP-DOL ALPHA-1,2-GLUCOSYLTRANSFERASE-RELATED"/>
    <property type="match status" value="1"/>
</dbReference>
<evidence type="ECO:0000256" key="7">
    <source>
        <dbReference type="ARBA" id="ARBA00022989"/>
    </source>
</evidence>
<feature type="transmembrane region" description="Helical" evidence="9">
    <location>
        <begin position="312"/>
        <end position="334"/>
    </location>
</feature>
<keyword evidence="4" id="KW-0808">Transferase</keyword>
<feature type="transmembrane region" description="Helical" evidence="9">
    <location>
        <begin position="275"/>
        <end position="292"/>
    </location>
</feature>
<keyword evidence="5 9" id="KW-0812">Transmembrane</keyword>
<feature type="transmembrane region" description="Helical" evidence="9">
    <location>
        <begin position="346"/>
        <end position="364"/>
    </location>
</feature>
<feature type="transmembrane region" description="Helical" evidence="9">
    <location>
        <begin position="238"/>
        <end position="263"/>
    </location>
</feature>
<accession>A0A1F5F3S9</accession>
<evidence type="ECO:0000256" key="5">
    <source>
        <dbReference type="ARBA" id="ARBA00022692"/>
    </source>
</evidence>
<dbReference type="GO" id="GO:0006488">
    <property type="term" value="P:dolichol-linked oligosaccharide biosynthetic process"/>
    <property type="evidence" value="ECO:0007669"/>
    <property type="project" value="InterPro"/>
</dbReference>
<keyword evidence="7 9" id="KW-1133">Transmembrane helix</keyword>
<organism evidence="10 11">
    <name type="scientific">Candidatus Collierbacteria bacterium RIFOXYA2_FULL_46_10</name>
    <dbReference type="NCBI Taxonomy" id="1817726"/>
    <lineage>
        <taxon>Bacteria</taxon>
        <taxon>Candidatus Collieribacteriota</taxon>
    </lineage>
</organism>
<feature type="transmembrane region" description="Helical" evidence="9">
    <location>
        <begin position="142"/>
        <end position="164"/>
    </location>
</feature>
<evidence type="ECO:0000256" key="2">
    <source>
        <dbReference type="ARBA" id="ARBA00004922"/>
    </source>
</evidence>
<comment type="pathway">
    <text evidence="2">Protein modification; protein glycosylation.</text>
</comment>
<protein>
    <recommendedName>
        <fullName evidence="12">Alpha-1,2-glucosyltransferase</fullName>
    </recommendedName>
</protein>
<dbReference type="Proteomes" id="UP000176191">
    <property type="component" value="Unassembled WGS sequence"/>
</dbReference>
<comment type="caution">
    <text evidence="10">The sequence shown here is derived from an EMBL/GenBank/DDBJ whole genome shotgun (WGS) entry which is preliminary data.</text>
</comment>
<proteinExistence type="predicted"/>
<comment type="subcellular location">
    <subcellularLocation>
        <location evidence="1">Endoplasmic reticulum membrane</location>
        <topology evidence="1">Multi-pass membrane protein</topology>
    </subcellularLocation>
</comment>
<evidence type="ECO:0000256" key="8">
    <source>
        <dbReference type="ARBA" id="ARBA00023136"/>
    </source>
</evidence>
<evidence type="ECO:0000256" key="6">
    <source>
        <dbReference type="ARBA" id="ARBA00022824"/>
    </source>
</evidence>
<reference evidence="10 11" key="1">
    <citation type="journal article" date="2016" name="Nat. Commun.">
        <title>Thousands of microbial genomes shed light on interconnected biogeochemical processes in an aquifer system.</title>
        <authorList>
            <person name="Anantharaman K."/>
            <person name="Brown C.T."/>
            <person name="Hug L.A."/>
            <person name="Sharon I."/>
            <person name="Castelle C.J."/>
            <person name="Probst A.J."/>
            <person name="Thomas B.C."/>
            <person name="Singh A."/>
            <person name="Wilkins M.J."/>
            <person name="Karaoz U."/>
            <person name="Brodie E.L."/>
            <person name="Williams K.H."/>
            <person name="Hubbard S.S."/>
            <person name="Banfield J.F."/>
        </authorList>
    </citation>
    <scope>NUCLEOTIDE SEQUENCE [LARGE SCALE GENOMIC DNA]</scope>
</reference>
<feature type="transmembrane region" description="Helical" evidence="9">
    <location>
        <begin position="57"/>
        <end position="75"/>
    </location>
</feature>
<feature type="transmembrane region" description="Helical" evidence="9">
    <location>
        <begin position="170"/>
        <end position="187"/>
    </location>
</feature>
<keyword evidence="6" id="KW-0256">Endoplasmic reticulum</keyword>
<feature type="transmembrane region" description="Helical" evidence="9">
    <location>
        <begin position="82"/>
        <end position="101"/>
    </location>
</feature>
<evidence type="ECO:0000256" key="4">
    <source>
        <dbReference type="ARBA" id="ARBA00022679"/>
    </source>
</evidence>
<dbReference type="GO" id="GO:0106073">
    <property type="term" value="F:dolichyl pyrophosphate Glc2Man9GlcNAc2 alpha-1,2-glucosyltransferase activity"/>
    <property type="evidence" value="ECO:0007669"/>
    <property type="project" value="InterPro"/>
</dbReference>
<dbReference type="InterPro" id="IPR016900">
    <property type="entry name" value="Alg10"/>
</dbReference>
<feature type="transmembrane region" description="Helical" evidence="9">
    <location>
        <begin position="113"/>
        <end position="130"/>
    </location>
</feature>
<evidence type="ECO:0000313" key="11">
    <source>
        <dbReference type="Proteomes" id="UP000176191"/>
    </source>
</evidence>
<dbReference type="AlphaFoldDB" id="A0A1F5F3S9"/>
<name>A0A1F5F3S9_9BACT</name>
<evidence type="ECO:0000256" key="1">
    <source>
        <dbReference type="ARBA" id="ARBA00004477"/>
    </source>
</evidence>
<evidence type="ECO:0008006" key="12">
    <source>
        <dbReference type="Google" id="ProtNLM"/>
    </source>
</evidence>
<gene>
    <name evidence="10" type="ORF">A2228_02095</name>
</gene>
<feature type="transmembrane region" description="Helical" evidence="9">
    <location>
        <begin position="389"/>
        <end position="407"/>
    </location>
</feature>
<keyword evidence="3" id="KW-0328">Glycosyltransferase</keyword>
<dbReference type="EMBL" id="MFAK01000037">
    <property type="protein sequence ID" value="OGD74307.1"/>
    <property type="molecule type" value="Genomic_DNA"/>
</dbReference>